<proteinExistence type="predicted"/>
<evidence type="ECO:0000313" key="3">
    <source>
        <dbReference type="Proteomes" id="UP000004367"/>
    </source>
</evidence>
<comment type="caution">
    <text evidence="2">The sequence shown here is derived from an EMBL/GenBank/DDBJ whole genome shotgun (WGS) entry which is preliminary data.</text>
</comment>
<accession>H5UN94</accession>
<sequence>MTTTYPGPRPAPRPGVCDLHDREPLTASGTCPWCRAEALAATPPPIPGPLRPARLGELVTALPTTPKRQRTAMPPDYARSPSVRDWDVSRTTSVTNTTLTTEETR</sequence>
<protein>
    <submittedName>
        <fullName evidence="2">Uncharacterized protein</fullName>
    </submittedName>
</protein>
<keyword evidence="3" id="KW-1185">Reference proteome</keyword>
<gene>
    <name evidence="2" type="ORF">MOPEL_007_00190</name>
</gene>
<name>H5UN94_9MICO</name>
<feature type="region of interest" description="Disordered" evidence="1">
    <location>
        <begin position="62"/>
        <end position="105"/>
    </location>
</feature>
<dbReference type="EMBL" id="BAFE01000007">
    <property type="protein sequence ID" value="GAB47202.1"/>
    <property type="molecule type" value="Genomic_DNA"/>
</dbReference>
<feature type="compositionally biased region" description="Low complexity" evidence="1">
    <location>
        <begin position="89"/>
        <end position="105"/>
    </location>
</feature>
<reference evidence="2 3" key="1">
    <citation type="submission" date="2012-02" db="EMBL/GenBank/DDBJ databases">
        <title>Whole genome shotgun sequence of Mobilicoccus pelagius NBRC 104925.</title>
        <authorList>
            <person name="Yoshida Y."/>
            <person name="Hosoyama A."/>
            <person name="Tsuchikane K."/>
            <person name="Katsumata H."/>
            <person name="Yamazaki S."/>
            <person name="Fujita N."/>
        </authorList>
    </citation>
    <scope>NUCLEOTIDE SEQUENCE [LARGE SCALE GENOMIC DNA]</scope>
    <source>
        <strain evidence="2 3">NBRC 104925</strain>
    </source>
</reference>
<organism evidence="2 3">
    <name type="scientific">Mobilicoccus pelagius NBRC 104925</name>
    <dbReference type="NCBI Taxonomy" id="1089455"/>
    <lineage>
        <taxon>Bacteria</taxon>
        <taxon>Bacillati</taxon>
        <taxon>Actinomycetota</taxon>
        <taxon>Actinomycetes</taxon>
        <taxon>Micrococcales</taxon>
        <taxon>Dermatophilaceae</taxon>
        <taxon>Mobilicoccus</taxon>
    </lineage>
</organism>
<dbReference type="STRING" id="1089455.MOPEL_007_00190"/>
<feature type="region of interest" description="Disordered" evidence="1">
    <location>
        <begin position="1"/>
        <end position="21"/>
    </location>
</feature>
<dbReference type="AlphaFoldDB" id="H5UN94"/>
<evidence type="ECO:0000256" key="1">
    <source>
        <dbReference type="SAM" id="MobiDB-lite"/>
    </source>
</evidence>
<dbReference type="Proteomes" id="UP000004367">
    <property type="component" value="Unassembled WGS sequence"/>
</dbReference>
<evidence type="ECO:0000313" key="2">
    <source>
        <dbReference type="EMBL" id="GAB47202.1"/>
    </source>
</evidence>